<feature type="coiled-coil region" evidence="1">
    <location>
        <begin position="111"/>
        <end position="138"/>
    </location>
</feature>
<dbReference type="AlphaFoldDB" id="A0A1G2PN59"/>
<gene>
    <name evidence="3" type="ORF">A2682_00055</name>
</gene>
<dbReference type="Proteomes" id="UP000178690">
    <property type="component" value="Unassembled WGS sequence"/>
</dbReference>
<feature type="region of interest" description="Disordered" evidence="2">
    <location>
        <begin position="53"/>
        <end position="82"/>
    </location>
</feature>
<dbReference type="EMBL" id="MHST01000005">
    <property type="protein sequence ID" value="OHA49693.1"/>
    <property type="molecule type" value="Genomic_DNA"/>
</dbReference>
<evidence type="ECO:0000313" key="3">
    <source>
        <dbReference type="EMBL" id="OHA49693.1"/>
    </source>
</evidence>
<dbReference type="STRING" id="1802363.A2682_00055"/>
<evidence type="ECO:0000256" key="2">
    <source>
        <dbReference type="SAM" id="MobiDB-lite"/>
    </source>
</evidence>
<proteinExistence type="predicted"/>
<evidence type="ECO:0000313" key="4">
    <source>
        <dbReference type="Proteomes" id="UP000178690"/>
    </source>
</evidence>
<name>A0A1G2PN59_TERXR</name>
<feature type="compositionally biased region" description="Basic and acidic residues" evidence="2">
    <location>
        <begin position="72"/>
        <end position="82"/>
    </location>
</feature>
<feature type="compositionally biased region" description="Low complexity" evidence="2">
    <location>
        <begin position="54"/>
        <end position="67"/>
    </location>
</feature>
<keyword evidence="1" id="KW-0175">Coiled coil</keyword>
<reference evidence="3 4" key="1">
    <citation type="journal article" date="2016" name="Nat. Commun.">
        <title>Thousands of microbial genomes shed light on interconnected biogeochemical processes in an aquifer system.</title>
        <authorList>
            <person name="Anantharaman K."/>
            <person name="Brown C.T."/>
            <person name="Hug L.A."/>
            <person name="Sharon I."/>
            <person name="Castelle C.J."/>
            <person name="Probst A.J."/>
            <person name="Thomas B.C."/>
            <person name="Singh A."/>
            <person name="Wilkins M.J."/>
            <person name="Karaoz U."/>
            <person name="Brodie E.L."/>
            <person name="Williams K.H."/>
            <person name="Hubbard S.S."/>
            <person name="Banfield J.F."/>
        </authorList>
    </citation>
    <scope>NUCLEOTIDE SEQUENCE [LARGE SCALE GENOMIC DNA]</scope>
    <source>
        <strain evidence="4">RIFCSPHIGHO2_01_FULL_58_15</strain>
    </source>
</reference>
<protein>
    <submittedName>
        <fullName evidence="3">Uncharacterized protein</fullName>
    </submittedName>
</protein>
<evidence type="ECO:0000256" key="1">
    <source>
        <dbReference type="SAM" id="Coils"/>
    </source>
</evidence>
<organism evidence="3 4">
    <name type="scientific">Terrybacteria sp. (strain RIFCSPHIGHO2_01_FULL_58_15)</name>
    <dbReference type="NCBI Taxonomy" id="1802363"/>
    <lineage>
        <taxon>Bacteria</taxon>
        <taxon>Candidatus Terryibacteriota</taxon>
    </lineage>
</organism>
<sequence length="144" mass="15465">MSKKFDLTALRKTVQGLTRRGIEPNAQTLGTILVVTEALGTPVTAVQEGKAAVAKSQANASRARQSAGKTRQATDQRISDERAITRTRVAALQRQLDVVEMRGRRSVSDARAAGQRTIDTLEAKAARADREAGSVQDLLALLRG</sequence>
<accession>A0A1G2PN59</accession>
<comment type="caution">
    <text evidence="3">The sequence shown here is derived from an EMBL/GenBank/DDBJ whole genome shotgun (WGS) entry which is preliminary data.</text>
</comment>